<sequence>MFVSGSESTLNCSSRSVKPSCAEDGRRATNQTLDSGGEKKKEGKGGSWKRRPSFGVWDEVWQVWDDQDSHWKRRDPDRPKLASRNALCFITAP</sequence>
<protein>
    <submittedName>
        <fullName evidence="2">Uncharacterized protein</fullName>
    </submittedName>
</protein>
<comment type="caution">
    <text evidence="2">The sequence shown here is derived from an EMBL/GenBank/DDBJ whole genome shotgun (WGS) entry which is preliminary data.</text>
</comment>
<name>A0AAV4T747_CAEEX</name>
<organism evidence="2 3">
    <name type="scientific">Caerostris extrusa</name>
    <name type="common">Bark spider</name>
    <name type="synonym">Caerostris bankana</name>
    <dbReference type="NCBI Taxonomy" id="172846"/>
    <lineage>
        <taxon>Eukaryota</taxon>
        <taxon>Metazoa</taxon>
        <taxon>Ecdysozoa</taxon>
        <taxon>Arthropoda</taxon>
        <taxon>Chelicerata</taxon>
        <taxon>Arachnida</taxon>
        <taxon>Araneae</taxon>
        <taxon>Araneomorphae</taxon>
        <taxon>Entelegynae</taxon>
        <taxon>Araneoidea</taxon>
        <taxon>Araneidae</taxon>
        <taxon>Caerostris</taxon>
    </lineage>
</organism>
<gene>
    <name evidence="2" type="ORF">CEXT_735501</name>
</gene>
<dbReference type="AlphaFoldDB" id="A0AAV4T747"/>
<dbReference type="EMBL" id="BPLR01010622">
    <property type="protein sequence ID" value="GIY40512.1"/>
    <property type="molecule type" value="Genomic_DNA"/>
</dbReference>
<dbReference type="Proteomes" id="UP001054945">
    <property type="component" value="Unassembled WGS sequence"/>
</dbReference>
<proteinExistence type="predicted"/>
<evidence type="ECO:0000313" key="3">
    <source>
        <dbReference type="Proteomes" id="UP001054945"/>
    </source>
</evidence>
<feature type="region of interest" description="Disordered" evidence="1">
    <location>
        <begin position="1"/>
        <end position="52"/>
    </location>
</feature>
<evidence type="ECO:0000256" key="1">
    <source>
        <dbReference type="SAM" id="MobiDB-lite"/>
    </source>
</evidence>
<evidence type="ECO:0000313" key="2">
    <source>
        <dbReference type="EMBL" id="GIY40512.1"/>
    </source>
</evidence>
<accession>A0AAV4T747</accession>
<feature type="compositionally biased region" description="Polar residues" evidence="1">
    <location>
        <begin position="1"/>
        <end position="17"/>
    </location>
</feature>
<keyword evidence="3" id="KW-1185">Reference proteome</keyword>
<reference evidence="2 3" key="1">
    <citation type="submission" date="2021-06" db="EMBL/GenBank/DDBJ databases">
        <title>Caerostris extrusa draft genome.</title>
        <authorList>
            <person name="Kono N."/>
            <person name="Arakawa K."/>
        </authorList>
    </citation>
    <scope>NUCLEOTIDE SEQUENCE [LARGE SCALE GENOMIC DNA]</scope>
</reference>